<dbReference type="Pfam" id="PF00581">
    <property type="entry name" value="Rhodanese"/>
    <property type="match status" value="1"/>
</dbReference>
<reference evidence="2 3" key="1">
    <citation type="submission" date="2017-10" db="EMBL/GenBank/DDBJ databases">
        <title>Genomics of the genus Arcobacter.</title>
        <authorList>
            <person name="Perez-Cataluna A."/>
            <person name="Figueras M.J."/>
        </authorList>
    </citation>
    <scope>NUCLEOTIDE SEQUENCE [LARGE SCALE GENOMIC DNA]</scope>
    <source>
        <strain evidence="2 3">CECT 8993</strain>
    </source>
</reference>
<dbReference type="EMBL" id="PDKJ01000008">
    <property type="protein sequence ID" value="RXJ67687.1"/>
    <property type="molecule type" value="Genomic_DNA"/>
</dbReference>
<dbReference type="SUPFAM" id="SSF52821">
    <property type="entry name" value="Rhodanese/Cell cycle control phosphatase"/>
    <property type="match status" value="1"/>
</dbReference>
<dbReference type="CDD" id="cd00158">
    <property type="entry name" value="RHOD"/>
    <property type="match status" value="1"/>
</dbReference>
<dbReference type="Proteomes" id="UP000290172">
    <property type="component" value="Unassembled WGS sequence"/>
</dbReference>
<dbReference type="InterPro" id="IPR001763">
    <property type="entry name" value="Rhodanese-like_dom"/>
</dbReference>
<accession>A0A4Q0YBG8</accession>
<feature type="domain" description="Rhodanese" evidence="1">
    <location>
        <begin position="117"/>
        <end position="228"/>
    </location>
</feature>
<keyword evidence="2" id="KW-0808">Transferase</keyword>
<evidence type="ECO:0000259" key="1">
    <source>
        <dbReference type="PROSITE" id="PS50206"/>
    </source>
</evidence>
<dbReference type="GO" id="GO:0016740">
    <property type="term" value="F:transferase activity"/>
    <property type="evidence" value="ECO:0007669"/>
    <property type="project" value="UniProtKB-KW"/>
</dbReference>
<comment type="caution">
    <text evidence="2">The sequence shown here is derived from an EMBL/GenBank/DDBJ whole genome shotgun (WGS) entry which is preliminary data.</text>
</comment>
<name>A0A4Q0YBG8_9BACT</name>
<organism evidence="2 3">
    <name type="scientific">Halarcobacter ebronensis</name>
    <dbReference type="NCBI Taxonomy" id="1462615"/>
    <lineage>
        <taxon>Bacteria</taxon>
        <taxon>Pseudomonadati</taxon>
        <taxon>Campylobacterota</taxon>
        <taxon>Epsilonproteobacteria</taxon>
        <taxon>Campylobacterales</taxon>
        <taxon>Arcobacteraceae</taxon>
        <taxon>Halarcobacter</taxon>
    </lineage>
</organism>
<proteinExistence type="predicted"/>
<dbReference type="PROSITE" id="PS50206">
    <property type="entry name" value="RHODANESE_3"/>
    <property type="match status" value="1"/>
</dbReference>
<sequence>MKSFLISLLLVINLFAMDSIMLPLKGIEVTHTFRNGLTKNYTIQREVSKECMNIAVSVENFQSENLASNKISNSCKKSFVTTKGVIQPLVLIEGVTTVAELEVLDFIENKVKKEPLKYILVDSRKRDWFDKGTIPSSTNIPYDELTFDEDFLEEFHRAFKLLGVEIIDKGKYDFSKAKTALLFCNGSWCAQSPRAIKELVKIGYPKDKILWYRGGIAAWAGVSLTLTEDLETLK</sequence>
<gene>
    <name evidence="2" type="ORF">CRV08_09970</name>
</gene>
<dbReference type="SMART" id="SM00450">
    <property type="entry name" value="RHOD"/>
    <property type="match status" value="1"/>
</dbReference>
<dbReference type="RefSeq" id="WP_128981653.1">
    <property type="nucleotide sequence ID" value="NZ_PDKJ01000008.1"/>
</dbReference>
<dbReference type="Gene3D" id="3.40.250.10">
    <property type="entry name" value="Rhodanese-like domain"/>
    <property type="match status" value="1"/>
</dbReference>
<dbReference type="AlphaFoldDB" id="A0A4Q0YBG8"/>
<evidence type="ECO:0000313" key="3">
    <source>
        <dbReference type="Proteomes" id="UP000290172"/>
    </source>
</evidence>
<protein>
    <submittedName>
        <fullName evidence="2">Sulfurtransferase</fullName>
    </submittedName>
</protein>
<dbReference type="InterPro" id="IPR036873">
    <property type="entry name" value="Rhodanese-like_dom_sf"/>
</dbReference>
<evidence type="ECO:0000313" key="2">
    <source>
        <dbReference type="EMBL" id="RXJ67687.1"/>
    </source>
</evidence>